<keyword evidence="6 12" id="KW-1133">Transmembrane helix</keyword>
<keyword evidence="15" id="KW-1185">Reference proteome</keyword>
<dbReference type="PRINTS" id="PR00260">
    <property type="entry name" value="CHEMTRNSDUCR"/>
</dbReference>
<keyword evidence="11" id="KW-0175">Coiled coil</keyword>
<dbReference type="Pfam" id="PF02743">
    <property type="entry name" value="dCache_1"/>
    <property type="match status" value="1"/>
</dbReference>
<sequence>MARQSVHKKMSTRAQMLLTGALTITLGFVVTIGVLSWQSSNEQKSLAESYLRQIAQSEALKIQQELNYARDVAHNLGHSMASLPRAGITDRKVADQLLEGALRDNPNYLSISVIFEENAYDGRDAEFDGKPGQAPKGRYAFFVDHGQSGNYQFHPLLSYLTPGQGDYYLIPQKTQKDTLIEPYSYAYNGVPTLLTSVAAPIVSDGQLKGVVTSDISLASLQQKVNQIKPWEGGGYAMLLSTAGKIVSYPDKKLTSKPFPGDTAGYTSNVVEQDDPILGEKALVTWQPVTIGNSTDKWYLGIVAPVSQVMAAANRQLMNAIILMVVSILLVSALLGIVFSRKVLRPLGGEPLEAATIALAVADGKLDNAIDVKPGDRGSLFYALHTMQAQLRGIVGQIKEASDSVRQGAGEIVSGNINLSSRTEEQAAALEQTAASMEQISATVKHNAANAHHATELTANATQIASRGETLVGQVVQTMAQIDDSSKKISDITTMINSIAFQTNILALNAAVEAARAGEQGRGFAVVASEVRSLAQRSANAVKEIAALIEESGQRVANGVQLVNDAGKTMQEMTQAVHSVQTIIGEIVSASDEQSKGISQVTIAVNEMDGVTQQNAALVQQMAAAASSLEEQAQQLAQTVEQFTLQESYA</sequence>
<dbReference type="SMART" id="SM00283">
    <property type="entry name" value="MA"/>
    <property type="match status" value="1"/>
</dbReference>
<dbReference type="Gene3D" id="1.10.287.950">
    <property type="entry name" value="Methyl-accepting chemotaxis protein"/>
    <property type="match status" value="1"/>
</dbReference>
<evidence type="ECO:0000256" key="8">
    <source>
        <dbReference type="ARBA" id="ARBA00023224"/>
    </source>
</evidence>
<accession>A0ABX5JT61</accession>
<dbReference type="InterPro" id="IPR033479">
    <property type="entry name" value="dCache_1"/>
</dbReference>
<keyword evidence="2" id="KW-1003">Cell membrane</keyword>
<comment type="similarity">
    <text evidence="9">Belongs to the methyl-accepting chemotaxis (MCP) protein family.</text>
</comment>
<keyword evidence="5 12" id="KW-0812">Transmembrane</keyword>
<evidence type="ECO:0000256" key="2">
    <source>
        <dbReference type="ARBA" id="ARBA00022475"/>
    </source>
</evidence>
<dbReference type="CDD" id="cd12913">
    <property type="entry name" value="PDC1_MCP_like"/>
    <property type="match status" value="1"/>
</dbReference>
<evidence type="ECO:0000313" key="14">
    <source>
        <dbReference type="EMBL" id="PUW97827.1"/>
    </source>
</evidence>
<evidence type="ECO:0000256" key="9">
    <source>
        <dbReference type="ARBA" id="ARBA00029447"/>
    </source>
</evidence>
<dbReference type="SUPFAM" id="SSF58104">
    <property type="entry name" value="Methyl-accepting chemotaxis protein (MCP) signaling domain"/>
    <property type="match status" value="1"/>
</dbReference>
<dbReference type="RefSeq" id="WP_032983463.1">
    <property type="nucleotide sequence ID" value="NC_023032.1"/>
</dbReference>
<evidence type="ECO:0000256" key="3">
    <source>
        <dbReference type="ARBA" id="ARBA00022481"/>
    </source>
</evidence>
<dbReference type="GeneID" id="45715926"/>
<keyword evidence="7 12" id="KW-0472">Membrane</keyword>
<dbReference type="Proteomes" id="UP000244731">
    <property type="component" value="Unassembled WGS sequence"/>
</dbReference>
<evidence type="ECO:0000256" key="5">
    <source>
        <dbReference type="ARBA" id="ARBA00022692"/>
    </source>
</evidence>
<dbReference type="PROSITE" id="PS50111">
    <property type="entry name" value="CHEMOTAXIS_TRANSDUC_2"/>
    <property type="match status" value="1"/>
</dbReference>
<name>A0ABX5JT61_9ENTR</name>
<protein>
    <submittedName>
        <fullName evidence="14">Methyl-accepting chemotaxis protein</fullName>
    </submittedName>
</protein>
<comment type="subcellular location">
    <subcellularLocation>
        <location evidence="1">Cell membrane</location>
        <topology evidence="1">Multi-pass membrane protein</topology>
    </subcellularLocation>
</comment>
<evidence type="ECO:0000256" key="12">
    <source>
        <dbReference type="SAM" id="Phobius"/>
    </source>
</evidence>
<dbReference type="InterPro" id="IPR051310">
    <property type="entry name" value="MCP_chemotaxis"/>
</dbReference>
<evidence type="ECO:0000256" key="11">
    <source>
        <dbReference type="SAM" id="Coils"/>
    </source>
</evidence>
<evidence type="ECO:0000256" key="10">
    <source>
        <dbReference type="PROSITE-ProRule" id="PRU00284"/>
    </source>
</evidence>
<dbReference type="EMBL" id="MSAC01000102">
    <property type="protein sequence ID" value="PUW97827.1"/>
    <property type="molecule type" value="Genomic_DNA"/>
</dbReference>
<dbReference type="Gene3D" id="3.30.450.20">
    <property type="entry name" value="PAS domain"/>
    <property type="match status" value="2"/>
</dbReference>
<dbReference type="Pfam" id="PF00015">
    <property type="entry name" value="MCPsignal"/>
    <property type="match status" value="1"/>
</dbReference>
<feature type="transmembrane region" description="Helical" evidence="12">
    <location>
        <begin position="316"/>
        <end position="338"/>
    </location>
</feature>
<organism evidence="14 15">
    <name type="scientific">Cronobacter malonaticus</name>
    <dbReference type="NCBI Taxonomy" id="413503"/>
    <lineage>
        <taxon>Bacteria</taxon>
        <taxon>Pseudomonadati</taxon>
        <taxon>Pseudomonadota</taxon>
        <taxon>Gammaproteobacteria</taxon>
        <taxon>Enterobacterales</taxon>
        <taxon>Enterobacteriaceae</taxon>
        <taxon>Cronobacter</taxon>
    </lineage>
</organism>
<keyword evidence="3" id="KW-0488">Methylation</keyword>
<dbReference type="CDD" id="cd11386">
    <property type="entry name" value="MCP_signal"/>
    <property type="match status" value="1"/>
</dbReference>
<dbReference type="PANTHER" id="PTHR43531:SF14">
    <property type="entry name" value="METHYL-ACCEPTING CHEMOTAXIS PROTEIN I-RELATED"/>
    <property type="match status" value="1"/>
</dbReference>
<evidence type="ECO:0000256" key="7">
    <source>
        <dbReference type="ARBA" id="ARBA00023136"/>
    </source>
</evidence>
<dbReference type="PANTHER" id="PTHR43531">
    <property type="entry name" value="PROTEIN ICFG"/>
    <property type="match status" value="1"/>
</dbReference>
<dbReference type="InterPro" id="IPR004090">
    <property type="entry name" value="Chemotax_Me-accpt_rcpt"/>
</dbReference>
<proteinExistence type="inferred from homology"/>
<keyword evidence="8 10" id="KW-0807">Transducer</keyword>
<dbReference type="CDD" id="cd12912">
    <property type="entry name" value="PDC2_MCP_like"/>
    <property type="match status" value="1"/>
</dbReference>
<gene>
    <name evidence="14" type="ORF">AUM46_22660</name>
</gene>
<dbReference type="InterPro" id="IPR004089">
    <property type="entry name" value="MCPsignal_dom"/>
</dbReference>
<evidence type="ECO:0000256" key="6">
    <source>
        <dbReference type="ARBA" id="ARBA00022989"/>
    </source>
</evidence>
<reference evidence="14 15" key="1">
    <citation type="submission" date="2016-12" db="EMBL/GenBank/DDBJ databases">
        <title>Analysis of the Molecular Diversity Among Cronobacter Species Isolated from Filth Flies Using a Pan Genomic DNA Microarray.</title>
        <authorList>
            <person name="Pava-Ripoll M."/>
            <person name="Tall B."/>
            <person name="Farber J."/>
            <person name="Fanning S."/>
            <person name="Lehner A."/>
            <person name="Stephan R."/>
            <person name="Pagotto F."/>
            <person name="Iverson C."/>
            <person name="Ziobro G."/>
            <person name="Miller A."/>
            <person name="Pearson R."/>
            <person name="Yan Q."/>
            <person name="Kim M."/>
            <person name="Jeong S."/>
            <person name="Park J."/>
            <person name="Jun S."/>
            <person name="Choi H."/>
            <person name="Chung T."/>
            <person name="Yoo Y."/>
            <person name="Park E."/>
            <person name="Hwang S."/>
            <person name="Lee B."/>
            <person name="Sathyamoorthy V."/>
            <person name="Carter L."/>
            <person name="Mammel M."/>
            <person name="Jackson S."/>
            <person name="Kothary M."/>
            <person name="Patel I."/>
            <person name="Grim C."/>
            <person name="Gopinath G."/>
            <person name="Gangiredla J."/>
            <person name="Chase H."/>
        </authorList>
    </citation>
    <scope>NUCLEOTIDE SEQUENCE [LARGE SCALE GENOMIC DNA]</scope>
    <source>
        <strain evidence="14 15">MOD1-Md25g</strain>
    </source>
</reference>
<feature type="domain" description="Methyl-accepting transducer" evidence="13">
    <location>
        <begin position="400"/>
        <end position="629"/>
    </location>
</feature>
<evidence type="ECO:0000313" key="15">
    <source>
        <dbReference type="Proteomes" id="UP000244731"/>
    </source>
</evidence>
<keyword evidence="4" id="KW-0145">Chemotaxis</keyword>
<evidence type="ECO:0000256" key="4">
    <source>
        <dbReference type="ARBA" id="ARBA00022500"/>
    </source>
</evidence>
<evidence type="ECO:0000259" key="13">
    <source>
        <dbReference type="PROSITE" id="PS50111"/>
    </source>
</evidence>
<feature type="coiled-coil region" evidence="11">
    <location>
        <begin position="618"/>
        <end position="645"/>
    </location>
</feature>
<comment type="caution">
    <text evidence="14">The sequence shown here is derived from an EMBL/GenBank/DDBJ whole genome shotgun (WGS) entry which is preliminary data.</text>
</comment>
<evidence type="ECO:0000256" key="1">
    <source>
        <dbReference type="ARBA" id="ARBA00004651"/>
    </source>
</evidence>